<dbReference type="Pfam" id="PF03398">
    <property type="entry name" value="Ist1"/>
    <property type="match status" value="2"/>
</dbReference>
<comment type="similarity">
    <text evidence="1">Belongs to the IST1 family.</text>
</comment>
<keyword evidence="3" id="KW-0812">Transmembrane</keyword>
<protein>
    <recommendedName>
        <fullName evidence="4">Late embryogenesis abundant protein LEA-2 subgroup domain-containing protein</fullName>
    </recommendedName>
</protein>
<dbReference type="InterPro" id="IPR005061">
    <property type="entry name" value="Ist1"/>
</dbReference>
<dbReference type="Gene3D" id="1.20.1260.60">
    <property type="entry name" value="Vacuolar protein sorting-associated protein Ist1"/>
    <property type="match status" value="2"/>
</dbReference>
<proteinExistence type="inferred from homology"/>
<evidence type="ECO:0000259" key="4">
    <source>
        <dbReference type="Pfam" id="PF03168"/>
    </source>
</evidence>
<feature type="region of interest" description="Disordered" evidence="2">
    <location>
        <begin position="188"/>
        <end position="228"/>
    </location>
</feature>
<evidence type="ECO:0000256" key="3">
    <source>
        <dbReference type="SAM" id="Phobius"/>
    </source>
</evidence>
<sequence>MSKHLIKFIKIRLNIQRKKKNAMVSFLKTDIVEILKTGQEDDERAYIKVEELLEYRQMIASYDLIERCCDCISSNLPLMLNQRECPEECREAVYSLIYAAAWVRKVPELKDLRALFTRRYGDSIDAYINQELVEKLVWRKPSREFKVQTLQEIAQEAKISWDSLSKGSLSSSSSLSSKRRESVKKIFPYKKQGAQNDEQGHDEKKDESTVQEKSRLRGPPRQCESHKHKQRNFMILIPSITSTLDTKPPNIHLVAFFCLKKSKKMNIFLRCFKPKFYKKSKSTTSYMKIRLDIVRKKRIAMVNFLKMDIVDFLKNGLEYNAYTRAEMLLEELRIISCYDIIERFCDSISENLSLMLKKRECPEECKEAVSSLIHAAAWVPDVPELKDLRAVFTKRFGSFIHSSVNHELVEKTELRSRPSRELKIQTVKDIAKEFSIDWDPTALNLFLLGQTSSSQIDDKVETGTDDSKIREEKSIVNDQSENESVLSESWTRDSLSKGSLSSSSSSSLSSPRRDSEKKKILPYGLISPPRTKPGAMAGDYDPEATPSSPEYKPLPSSSRDLDGAVLISHPSSIRRRRFIISLFLISFASILSYIFWPSDPRIKIERVKVSHVHVHRRPVPSIDMTMLVTLKVSNADVYSFDFTALDVAIGYRGKTLGHVSSDGGHVRAMGSSYLEAETQLDGVSVFADVINLIHDLAKGSIEFDTVTETNGKLGVFFFRFPLKAKVACGILINTVNQTISRQSCRSI</sequence>
<organism evidence="5 6">
    <name type="scientific">Brassica napus</name>
    <name type="common">Rape</name>
    <dbReference type="NCBI Taxonomy" id="3708"/>
    <lineage>
        <taxon>Eukaryota</taxon>
        <taxon>Viridiplantae</taxon>
        <taxon>Streptophyta</taxon>
        <taxon>Embryophyta</taxon>
        <taxon>Tracheophyta</taxon>
        <taxon>Spermatophyta</taxon>
        <taxon>Magnoliopsida</taxon>
        <taxon>eudicotyledons</taxon>
        <taxon>Gunneridae</taxon>
        <taxon>Pentapetalae</taxon>
        <taxon>rosids</taxon>
        <taxon>malvids</taxon>
        <taxon>Brassicales</taxon>
        <taxon>Brassicaceae</taxon>
        <taxon>Brassiceae</taxon>
        <taxon>Brassica</taxon>
    </lineage>
</organism>
<reference evidence="5 6" key="1">
    <citation type="submission" date="2021-05" db="EMBL/GenBank/DDBJ databases">
        <title>Genome Assembly of Synthetic Allotetraploid Brassica napus Reveals Homoeologous Exchanges between Subgenomes.</title>
        <authorList>
            <person name="Davis J.T."/>
        </authorList>
    </citation>
    <scope>NUCLEOTIDE SEQUENCE [LARGE SCALE GENOMIC DNA]</scope>
    <source>
        <strain evidence="6">cv. Da-Ae</strain>
        <tissue evidence="5">Seedling</tissue>
    </source>
</reference>
<dbReference type="Gene3D" id="2.60.40.1820">
    <property type="match status" value="1"/>
</dbReference>
<evidence type="ECO:0000313" key="6">
    <source>
        <dbReference type="Proteomes" id="UP000824890"/>
    </source>
</evidence>
<evidence type="ECO:0000313" key="5">
    <source>
        <dbReference type="EMBL" id="KAH0925944.1"/>
    </source>
</evidence>
<comment type="caution">
    <text evidence="5">The sequence shown here is derived from an EMBL/GenBank/DDBJ whole genome shotgun (WGS) entry which is preliminary data.</text>
</comment>
<keyword evidence="3" id="KW-1133">Transmembrane helix</keyword>
<accession>A0ABQ8D990</accession>
<keyword evidence="3" id="KW-0472">Membrane</keyword>
<name>A0ABQ8D990_BRANA</name>
<feature type="domain" description="Late embryogenesis abundant protein LEA-2 subgroup" evidence="4">
    <location>
        <begin position="629"/>
        <end position="725"/>
    </location>
</feature>
<evidence type="ECO:0000256" key="2">
    <source>
        <dbReference type="SAM" id="MobiDB-lite"/>
    </source>
</evidence>
<dbReference type="PANTHER" id="PTHR12161:SF88">
    <property type="entry name" value="REGULATOR OF VPS4 ACTIVITY IN THE MVB PATHWAY PROTEIN"/>
    <property type="match status" value="1"/>
</dbReference>
<feature type="region of interest" description="Disordered" evidence="2">
    <location>
        <begin position="457"/>
        <end position="556"/>
    </location>
</feature>
<dbReference type="Pfam" id="PF03168">
    <property type="entry name" value="LEA_2"/>
    <property type="match status" value="1"/>
</dbReference>
<gene>
    <name evidence="5" type="ORF">HID58_018200</name>
</gene>
<feature type="compositionally biased region" description="Basic and acidic residues" evidence="2">
    <location>
        <begin position="198"/>
        <end position="215"/>
    </location>
</feature>
<dbReference type="InterPro" id="IPR042277">
    <property type="entry name" value="IST1-like"/>
</dbReference>
<feature type="compositionally biased region" description="Low complexity" evidence="2">
    <location>
        <begin position="496"/>
        <end position="510"/>
    </location>
</feature>
<dbReference type="EMBL" id="JAGKQM010000005">
    <property type="protein sequence ID" value="KAH0925944.1"/>
    <property type="molecule type" value="Genomic_DNA"/>
</dbReference>
<keyword evidence="6" id="KW-1185">Reference proteome</keyword>
<feature type="transmembrane region" description="Helical" evidence="3">
    <location>
        <begin position="578"/>
        <end position="596"/>
    </location>
</feature>
<dbReference type="Proteomes" id="UP000824890">
    <property type="component" value="Unassembled WGS sequence"/>
</dbReference>
<dbReference type="SUPFAM" id="SSF117070">
    <property type="entry name" value="LEA14-like"/>
    <property type="match status" value="1"/>
</dbReference>
<dbReference type="InterPro" id="IPR004864">
    <property type="entry name" value="LEA_2"/>
</dbReference>
<dbReference type="PANTHER" id="PTHR12161">
    <property type="entry name" value="IST1 FAMILY MEMBER"/>
    <property type="match status" value="1"/>
</dbReference>
<feature type="compositionally biased region" description="Polar residues" evidence="2">
    <location>
        <begin position="476"/>
        <end position="489"/>
    </location>
</feature>
<evidence type="ECO:0000256" key="1">
    <source>
        <dbReference type="ARBA" id="ARBA00005536"/>
    </source>
</evidence>
<feature type="compositionally biased region" description="Basic and acidic residues" evidence="2">
    <location>
        <begin position="457"/>
        <end position="475"/>
    </location>
</feature>